<keyword evidence="4 8" id="KW-0819">tRNA processing</keyword>
<dbReference type="EMBL" id="JACRST010000002">
    <property type="protein sequence ID" value="MBC8545851.1"/>
    <property type="molecule type" value="Genomic_DNA"/>
</dbReference>
<dbReference type="SUPFAM" id="SSF82829">
    <property type="entry name" value="MesJ substrate recognition domain-like"/>
    <property type="match status" value="1"/>
</dbReference>
<proteinExistence type="inferred from homology"/>
<name>A0A926DW63_9FIRM</name>
<dbReference type="Pfam" id="PF01171">
    <property type="entry name" value="ATP_bind_3"/>
    <property type="match status" value="1"/>
</dbReference>
<evidence type="ECO:0000256" key="6">
    <source>
        <dbReference type="ARBA" id="ARBA00022840"/>
    </source>
</evidence>
<evidence type="ECO:0000256" key="8">
    <source>
        <dbReference type="HAMAP-Rule" id="MF_01161"/>
    </source>
</evidence>
<dbReference type="InterPro" id="IPR012094">
    <property type="entry name" value="tRNA_Ile_lys_synt"/>
</dbReference>
<comment type="function">
    <text evidence="8">Ligates lysine onto the cytidine present at position 34 of the AUA codon-specific tRNA(Ile) that contains the anticodon CAU, in an ATP-dependent manner. Cytidine is converted to lysidine, thus changing the amino acid specificity of the tRNA from methionine to isoleucine.</text>
</comment>
<comment type="domain">
    <text evidence="8">The N-terminal region contains the highly conserved SGGXDS motif, predicted to be a P-loop motif involved in ATP binding.</text>
</comment>
<dbReference type="PANTHER" id="PTHR43033">
    <property type="entry name" value="TRNA(ILE)-LYSIDINE SYNTHASE-RELATED"/>
    <property type="match status" value="1"/>
</dbReference>
<dbReference type="HAMAP" id="MF_01161">
    <property type="entry name" value="tRNA_Ile_lys_synt"/>
    <property type="match status" value="1"/>
</dbReference>
<dbReference type="Gene3D" id="3.40.50.620">
    <property type="entry name" value="HUPs"/>
    <property type="match status" value="1"/>
</dbReference>
<keyword evidence="3 8" id="KW-0436">Ligase</keyword>
<dbReference type="Pfam" id="PF11734">
    <property type="entry name" value="TilS_C"/>
    <property type="match status" value="1"/>
</dbReference>
<evidence type="ECO:0000256" key="5">
    <source>
        <dbReference type="ARBA" id="ARBA00022741"/>
    </source>
</evidence>
<dbReference type="InterPro" id="IPR011063">
    <property type="entry name" value="TilS/TtcA_N"/>
</dbReference>
<dbReference type="NCBIfam" id="TIGR02433">
    <property type="entry name" value="lysidine_TilS_C"/>
    <property type="match status" value="1"/>
</dbReference>
<comment type="caution">
    <text evidence="10">The sequence shown here is derived from an EMBL/GenBank/DDBJ whole genome shotgun (WGS) entry which is preliminary data.</text>
</comment>
<feature type="domain" description="Lysidine-tRNA(Ile) synthetase C-terminal" evidence="9">
    <location>
        <begin position="374"/>
        <end position="446"/>
    </location>
</feature>
<keyword evidence="6 8" id="KW-0067">ATP-binding</keyword>
<dbReference type="GO" id="GO:0005524">
    <property type="term" value="F:ATP binding"/>
    <property type="evidence" value="ECO:0007669"/>
    <property type="project" value="UniProtKB-UniRule"/>
</dbReference>
<keyword evidence="5 8" id="KW-0547">Nucleotide-binding</keyword>
<dbReference type="GO" id="GO:0005737">
    <property type="term" value="C:cytoplasm"/>
    <property type="evidence" value="ECO:0007669"/>
    <property type="project" value="UniProtKB-SubCell"/>
</dbReference>
<keyword evidence="2 8" id="KW-0963">Cytoplasm</keyword>
<keyword evidence="11" id="KW-1185">Reference proteome</keyword>
<dbReference type="Gene3D" id="1.20.59.20">
    <property type="match status" value="1"/>
</dbReference>
<dbReference type="RefSeq" id="WP_249282004.1">
    <property type="nucleotide sequence ID" value="NZ_JACRST010000002.1"/>
</dbReference>
<dbReference type="InterPro" id="IPR012795">
    <property type="entry name" value="tRNA_Ile_lys_synt_N"/>
</dbReference>
<dbReference type="InterPro" id="IPR012796">
    <property type="entry name" value="Lysidine-tRNA-synth_C"/>
</dbReference>
<dbReference type="NCBIfam" id="TIGR02432">
    <property type="entry name" value="lysidine_TilS_N"/>
    <property type="match status" value="1"/>
</dbReference>
<dbReference type="CDD" id="cd01992">
    <property type="entry name" value="TilS_N"/>
    <property type="match status" value="1"/>
</dbReference>
<dbReference type="GO" id="GO:0006400">
    <property type="term" value="P:tRNA modification"/>
    <property type="evidence" value="ECO:0007669"/>
    <property type="project" value="UniProtKB-UniRule"/>
</dbReference>
<dbReference type="SMART" id="SM00977">
    <property type="entry name" value="TilS_C"/>
    <property type="match status" value="1"/>
</dbReference>
<evidence type="ECO:0000256" key="1">
    <source>
        <dbReference type="ARBA" id="ARBA00004496"/>
    </source>
</evidence>
<evidence type="ECO:0000259" key="9">
    <source>
        <dbReference type="SMART" id="SM00977"/>
    </source>
</evidence>
<dbReference type="AlphaFoldDB" id="A0A926DW63"/>
<sequence>MKDKALAAIRQYGMIPPGACVLVGVSGGADSVALLHFLQRSREQLGCTVVAAHVNHGLRGEESDRDERFVRALCERLGVELAVTHLQNLAAGAKASGRCLEEAARDARYRFLEEKARKRGAQVATAHTMDDSIETTLFHLARGTGLRGLRGIPPVRGKIVRPLIACTRREIEAYCAENGLDYVTDSSNLSDSYARNRIRHTVLPPLREVHPGLDSVYPRMAARLAADEDYLGQAAAAAVQSCRRMDGSWDAKGLAALHPALRYRALSVILAGRGWSASDVQATLLLEHLRSEHFVLELSAGRYAELREGVLRLYEKMPREPGWELRVGPGEFALSGGRTAVLTRINCKYSEQIEKTDRKLLKNALDYDKIYGDLVLRQRREGDKIRLCGRGVGKTLKKLFQEAGVPADERQRIPVLADGVGVVWVAGFGCDERVAADASTKTALTVQIAEGNYNEK</sequence>
<comment type="similarity">
    <text evidence="8">Belongs to the tRNA(Ile)-lysidine synthase family.</text>
</comment>
<feature type="binding site" evidence="8">
    <location>
        <begin position="26"/>
        <end position="31"/>
    </location>
    <ligand>
        <name>ATP</name>
        <dbReference type="ChEBI" id="CHEBI:30616"/>
    </ligand>
</feature>
<evidence type="ECO:0000256" key="7">
    <source>
        <dbReference type="ARBA" id="ARBA00048539"/>
    </source>
</evidence>
<dbReference type="EC" id="6.3.4.19" evidence="8"/>
<evidence type="ECO:0000313" key="11">
    <source>
        <dbReference type="Proteomes" id="UP000653127"/>
    </source>
</evidence>
<evidence type="ECO:0000313" key="10">
    <source>
        <dbReference type="EMBL" id="MBC8545851.1"/>
    </source>
</evidence>
<reference evidence="10" key="1">
    <citation type="submission" date="2020-08" db="EMBL/GenBank/DDBJ databases">
        <title>Genome public.</title>
        <authorList>
            <person name="Liu C."/>
            <person name="Sun Q."/>
        </authorList>
    </citation>
    <scope>NUCLEOTIDE SEQUENCE</scope>
    <source>
        <strain evidence="10">NSJ-31</strain>
    </source>
</reference>
<accession>A0A926DW63</accession>
<dbReference type="InterPro" id="IPR014729">
    <property type="entry name" value="Rossmann-like_a/b/a_fold"/>
</dbReference>
<evidence type="ECO:0000256" key="4">
    <source>
        <dbReference type="ARBA" id="ARBA00022694"/>
    </source>
</evidence>
<comment type="catalytic activity">
    <reaction evidence="7 8">
        <text>cytidine(34) in tRNA(Ile2) + L-lysine + ATP = lysidine(34) in tRNA(Ile2) + AMP + diphosphate + H(+)</text>
        <dbReference type="Rhea" id="RHEA:43744"/>
        <dbReference type="Rhea" id="RHEA-COMP:10625"/>
        <dbReference type="Rhea" id="RHEA-COMP:10670"/>
        <dbReference type="ChEBI" id="CHEBI:15378"/>
        <dbReference type="ChEBI" id="CHEBI:30616"/>
        <dbReference type="ChEBI" id="CHEBI:32551"/>
        <dbReference type="ChEBI" id="CHEBI:33019"/>
        <dbReference type="ChEBI" id="CHEBI:82748"/>
        <dbReference type="ChEBI" id="CHEBI:83665"/>
        <dbReference type="ChEBI" id="CHEBI:456215"/>
        <dbReference type="EC" id="6.3.4.19"/>
    </reaction>
</comment>
<dbReference type="Proteomes" id="UP000653127">
    <property type="component" value="Unassembled WGS sequence"/>
</dbReference>
<gene>
    <name evidence="8 10" type="primary">tilS</name>
    <name evidence="10" type="ORF">H8711_02715</name>
</gene>
<dbReference type="PANTHER" id="PTHR43033:SF1">
    <property type="entry name" value="TRNA(ILE)-LYSIDINE SYNTHASE-RELATED"/>
    <property type="match status" value="1"/>
</dbReference>
<organism evidence="10 11">
    <name type="scientific">Ligaoa zhengdingensis</name>
    <dbReference type="NCBI Taxonomy" id="2763658"/>
    <lineage>
        <taxon>Bacteria</taxon>
        <taxon>Bacillati</taxon>
        <taxon>Bacillota</taxon>
        <taxon>Clostridia</taxon>
        <taxon>Eubacteriales</taxon>
        <taxon>Oscillospiraceae</taxon>
        <taxon>Ligaoa</taxon>
    </lineage>
</organism>
<dbReference type="SUPFAM" id="SSF56037">
    <property type="entry name" value="PheT/TilS domain"/>
    <property type="match status" value="1"/>
</dbReference>
<protein>
    <recommendedName>
        <fullName evidence="8">tRNA(Ile)-lysidine synthase</fullName>
        <ecNumber evidence="8">6.3.4.19</ecNumber>
    </recommendedName>
    <alternativeName>
        <fullName evidence="8">tRNA(Ile)-2-lysyl-cytidine synthase</fullName>
    </alternativeName>
    <alternativeName>
        <fullName evidence="8">tRNA(Ile)-lysidine synthetase</fullName>
    </alternativeName>
</protein>
<comment type="subcellular location">
    <subcellularLocation>
        <location evidence="1 8">Cytoplasm</location>
    </subcellularLocation>
</comment>
<dbReference type="SUPFAM" id="SSF52402">
    <property type="entry name" value="Adenine nucleotide alpha hydrolases-like"/>
    <property type="match status" value="1"/>
</dbReference>
<evidence type="ECO:0000256" key="3">
    <source>
        <dbReference type="ARBA" id="ARBA00022598"/>
    </source>
</evidence>
<evidence type="ECO:0000256" key="2">
    <source>
        <dbReference type="ARBA" id="ARBA00022490"/>
    </source>
</evidence>
<dbReference type="GO" id="GO:0032267">
    <property type="term" value="F:tRNA(Ile)-lysidine synthase activity"/>
    <property type="evidence" value="ECO:0007669"/>
    <property type="project" value="UniProtKB-EC"/>
</dbReference>